<organism evidence="14 15">
    <name type="scientific">Amborella trichopoda</name>
    <dbReference type="NCBI Taxonomy" id="13333"/>
    <lineage>
        <taxon>Eukaryota</taxon>
        <taxon>Viridiplantae</taxon>
        <taxon>Streptophyta</taxon>
        <taxon>Embryophyta</taxon>
        <taxon>Tracheophyta</taxon>
        <taxon>Spermatophyta</taxon>
        <taxon>Magnoliopsida</taxon>
        <taxon>Amborellales</taxon>
        <taxon>Amborellaceae</taxon>
        <taxon>Amborella</taxon>
    </lineage>
</organism>
<evidence type="ECO:0000256" key="3">
    <source>
        <dbReference type="ARBA" id="ARBA00022670"/>
    </source>
</evidence>
<dbReference type="InterPro" id="IPR041469">
    <property type="entry name" value="Subtilisin-like_FN3"/>
</dbReference>
<dbReference type="Gene3D" id="3.40.50.200">
    <property type="entry name" value="Peptidase S8/S53 domain"/>
    <property type="match status" value="1"/>
</dbReference>
<evidence type="ECO:0000313" key="15">
    <source>
        <dbReference type="Proteomes" id="UP000017836"/>
    </source>
</evidence>
<dbReference type="SUPFAM" id="SSF52743">
    <property type="entry name" value="Subtilisin-like"/>
    <property type="match status" value="1"/>
</dbReference>
<dbReference type="AlphaFoldDB" id="U5D1B9"/>
<gene>
    <name evidence="14" type="ORF">AMTR_s00069p00172550</name>
</gene>
<dbReference type="Pfam" id="PF17766">
    <property type="entry name" value="fn3_6"/>
    <property type="match status" value="1"/>
</dbReference>
<dbReference type="PANTHER" id="PTHR10795">
    <property type="entry name" value="PROPROTEIN CONVERTASE SUBTILISIN/KEXIN"/>
    <property type="match status" value="1"/>
</dbReference>
<dbReference type="InterPro" id="IPR000209">
    <property type="entry name" value="Peptidase_S8/S53_dom"/>
</dbReference>
<evidence type="ECO:0000256" key="5">
    <source>
        <dbReference type="ARBA" id="ARBA00022801"/>
    </source>
</evidence>
<dbReference type="Gene3D" id="3.30.70.80">
    <property type="entry name" value="Peptidase S8 propeptide/proteinase inhibitor I9"/>
    <property type="match status" value="1"/>
</dbReference>
<dbReference type="CDD" id="cd04852">
    <property type="entry name" value="Peptidases_S8_3"/>
    <property type="match status" value="1"/>
</dbReference>
<dbReference type="KEGG" id="atr:18447811"/>
<dbReference type="InterPro" id="IPR015500">
    <property type="entry name" value="Peptidase_S8_subtilisin-rel"/>
</dbReference>
<dbReference type="OrthoDB" id="206201at2759"/>
<evidence type="ECO:0008006" key="16">
    <source>
        <dbReference type="Google" id="ProtNLM"/>
    </source>
</evidence>
<feature type="active site" description="Charge relay system" evidence="8 9">
    <location>
        <position position="550"/>
    </location>
</feature>
<dbReference type="PROSITE" id="PS51892">
    <property type="entry name" value="SUBTILASE"/>
    <property type="match status" value="1"/>
</dbReference>
<dbReference type="Pfam" id="PF02225">
    <property type="entry name" value="PA"/>
    <property type="match status" value="1"/>
</dbReference>
<feature type="domain" description="Peptidase S8/S53" evidence="10">
    <location>
        <begin position="140"/>
        <end position="594"/>
    </location>
</feature>
<dbReference type="InterPro" id="IPR037045">
    <property type="entry name" value="S8pro/Inhibitor_I9_sf"/>
</dbReference>
<name>U5D1B9_AMBTC</name>
<evidence type="ECO:0000256" key="9">
    <source>
        <dbReference type="PROSITE-ProRule" id="PRU01240"/>
    </source>
</evidence>
<evidence type="ECO:0000256" key="7">
    <source>
        <dbReference type="ARBA" id="ARBA00023180"/>
    </source>
</evidence>
<keyword evidence="7" id="KW-0325">Glycoprotein</keyword>
<evidence type="ECO:0000313" key="14">
    <source>
        <dbReference type="EMBL" id="ERN19426.1"/>
    </source>
</evidence>
<dbReference type="GO" id="GO:0006508">
    <property type="term" value="P:proteolysis"/>
    <property type="evidence" value="ECO:0007669"/>
    <property type="project" value="UniProtKB-KW"/>
</dbReference>
<dbReference type="Proteomes" id="UP000017836">
    <property type="component" value="Unassembled WGS sequence"/>
</dbReference>
<dbReference type="Pfam" id="PF05922">
    <property type="entry name" value="Inhibitor_I9"/>
    <property type="match status" value="1"/>
</dbReference>
<evidence type="ECO:0000256" key="4">
    <source>
        <dbReference type="ARBA" id="ARBA00022729"/>
    </source>
</evidence>
<keyword evidence="5 9" id="KW-0378">Hydrolase</keyword>
<dbReference type="GO" id="GO:0004252">
    <property type="term" value="F:serine-type endopeptidase activity"/>
    <property type="evidence" value="ECO:0000318"/>
    <property type="project" value="GO_Central"/>
</dbReference>
<feature type="domain" description="Inhibitor I9" evidence="12">
    <location>
        <begin position="35"/>
        <end position="116"/>
    </location>
</feature>
<dbReference type="EMBL" id="KI392069">
    <property type="protein sequence ID" value="ERN19426.1"/>
    <property type="molecule type" value="Genomic_DNA"/>
</dbReference>
<evidence type="ECO:0000256" key="1">
    <source>
        <dbReference type="ARBA" id="ARBA00004613"/>
    </source>
</evidence>
<accession>U5D1B9</accession>
<dbReference type="Gene3D" id="2.60.40.2310">
    <property type="match status" value="1"/>
</dbReference>
<dbReference type="InterPro" id="IPR036852">
    <property type="entry name" value="Peptidase_S8/S53_dom_sf"/>
</dbReference>
<dbReference type="InterPro" id="IPR045051">
    <property type="entry name" value="SBT"/>
</dbReference>
<feature type="domain" description="PA" evidence="11">
    <location>
        <begin position="390"/>
        <end position="467"/>
    </location>
</feature>
<dbReference type="InterPro" id="IPR003137">
    <property type="entry name" value="PA_domain"/>
</dbReference>
<evidence type="ECO:0000259" key="13">
    <source>
        <dbReference type="Pfam" id="PF17766"/>
    </source>
</evidence>
<sequence length="767" mass="82918">MEQRNGAQVLKRGNTIMLFIFISHLGLASANQLRTYIVLVRKPEAGTLNSQERESWYGSFLPDTPATSSSSSEPRMVYAYSELIHGFAARLTSEEVESMKAKDGFLHAYPDKLLRLQTTRTPEFLGLSPNLGLWRHSGFGNGIIVGLLDTGIWPEHPSLSDSGMPLPPKKWKGKCVDAGKDFNSSLCNNKLIGAYVYNRGSKAMLMDAREEWDEIDTPRDDYGHGTHTATTAAGAFVPHADIYGFAKGTARGMAPHAHLAVYKVCVIGNCMDSDILAGLDQAVQDGVDVVSISLGGDSRPFYEDAIAIGAFSAIQKGVFVSCAAGNNGPDHYTLSSDAPWLLTVGASTLDRAIRANPKLENSETFLGESLFQPKDFKETPLPLVFPGKDGDFIKAQCEELTTKEISGKVVLCERALGSDMVMEGEVVLKMGGAAMILMNDERNAYALMASRHILPAAHVSFADGNKIKAYINSTKNPTATILFNGTVFRDTAAPVVAVFSSRGPSLQSPGILKPDIIGPGMEILAGWPLNMSLSEHDTKPTAFNMISGTSMSTPHLSGLAAMLKSSHPEWSPAAIKSAMITTAYILNTEGKPITDQTHNPADIFAVGAGHVNITQAADPGLVYDLNADDYIPYLCGLGYNETQVEAITKSKVHCSKETSITQGELNYPSFSVVFSSQGPSSFSFSRTVTNVGDANSSYEVEAVEPKGVSVKVKPNKLEFTEVNQKKSYQVVFSKEGVGSLEFSEGHIKWYSGSKYEVRSPIAVIFRR</sequence>
<dbReference type="FunFam" id="3.40.50.200:FF:000006">
    <property type="entry name" value="Subtilisin-like protease SBT1.5"/>
    <property type="match status" value="1"/>
</dbReference>
<keyword evidence="15" id="KW-1185">Reference proteome</keyword>
<dbReference type="PRINTS" id="PR00723">
    <property type="entry name" value="SUBTILISIN"/>
</dbReference>
<feature type="active site" description="Charge relay system" evidence="8 9">
    <location>
        <position position="224"/>
    </location>
</feature>
<comment type="subcellular location">
    <subcellularLocation>
        <location evidence="1">Secreted</location>
    </subcellularLocation>
</comment>
<feature type="active site" description="Charge relay system" evidence="8 9">
    <location>
        <position position="149"/>
    </location>
</feature>
<dbReference type="InterPro" id="IPR023827">
    <property type="entry name" value="Peptidase_S8_Asp-AS"/>
</dbReference>
<dbReference type="MEROPS" id="S08.006"/>
<dbReference type="InterPro" id="IPR010259">
    <property type="entry name" value="S8pro/Inhibitor_I9"/>
</dbReference>
<dbReference type="FunFam" id="2.60.40.2310:FF:000001">
    <property type="entry name" value="Subtilisin-like protease SBT1.5"/>
    <property type="match status" value="1"/>
</dbReference>
<dbReference type="PROSITE" id="PS00136">
    <property type="entry name" value="SUBTILASE_ASP"/>
    <property type="match status" value="1"/>
</dbReference>
<dbReference type="GO" id="GO:0005576">
    <property type="term" value="C:extracellular region"/>
    <property type="evidence" value="ECO:0000318"/>
    <property type="project" value="GO_Central"/>
</dbReference>
<dbReference type="eggNOG" id="ENOG502QPQR">
    <property type="taxonomic scope" value="Eukaryota"/>
</dbReference>
<keyword evidence="4" id="KW-0732">Signal</keyword>
<dbReference type="Gene3D" id="3.50.30.30">
    <property type="match status" value="1"/>
</dbReference>
<evidence type="ECO:0000259" key="10">
    <source>
        <dbReference type="Pfam" id="PF00082"/>
    </source>
</evidence>
<dbReference type="HOGENOM" id="CLU_000625_4_5_1"/>
<evidence type="ECO:0000259" key="12">
    <source>
        <dbReference type="Pfam" id="PF05922"/>
    </source>
</evidence>
<evidence type="ECO:0000259" key="11">
    <source>
        <dbReference type="Pfam" id="PF02225"/>
    </source>
</evidence>
<evidence type="ECO:0000256" key="2">
    <source>
        <dbReference type="ARBA" id="ARBA00011073"/>
    </source>
</evidence>
<comment type="similarity">
    <text evidence="2 9">Belongs to the peptidase S8 family.</text>
</comment>
<evidence type="ECO:0000256" key="6">
    <source>
        <dbReference type="ARBA" id="ARBA00022825"/>
    </source>
</evidence>
<dbReference type="Gramene" id="ERN19426">
    <property type="protein sequence ID" value="ERN19426"/>
    <property type="gene ID" value="AMTR_s00069p00172550"/>
</dbReference>
<dbReference type="Pfam" id="PF00082">
    <property type="entry name" value="Peptidase_S8"/>
    <property type="match status" value="1"/>
</dbReference>
<evidence type="ECO:0000256" key="8">
    <source>
        <dbReference type="PIRSR" id="PIRSR615500-1"/>
    </source>
</evidence>
<dbReference type="InterPro" id="IPR034197">
    <property type="entry name" value="Peptidases_S8_3"/>
</dbReference>
<protein>
    <recommendedName>
        <fullName evidence="16">Subtilisin-like protease SBT1.2</fullName>
    </recommendedName>
</protein>
<keyword evidence="3 9" id="KW-0645">Protease</keyword>
<proteinExistence type="inferred from homology"/>
<dbReference type="CDD" id="cd02120">
    <property type="entry name" value="PA_subtilisin_like"/>
    <property type="match status" value="1"/>
</dbReference>
<dbReference type="OMA" id="CCDVISM"/>
<feature type="domain" description="Subtilisin-like protease fibronectin type-III" evidence="13">
    <location>
        <begin position="664"/>
        <end position="763"/>
    </location>
</feature>
<reference evidence="15" key="1">
    <citation type="journal article" date="2013" name="Science">
        <title>The Amborella genome and the evolution of flowering plants.</title>
        <authorList>
            <consortium name="Amborella Genome Project"/>
        </authorList>
    </citation>
    <scope>NUCLEOTIDE SEQUENCE [LARGE SCALE GENOMIC DNA]</scope>
</reference>
<keyword evidence="6 9" id="KW-0720">Serine protease</keyword>